<dbReference type="EMBL" id="JYJG01000006">
    <property type="protein sequence ID" value="KJK52964.1"/>
    <property type="molecule type" value="Genomic_DNA"/>
</dbReference>
<keyword evidence="2" id="KW-1185">Reference proteome</keyword>
<protein>
    <submittedName>
        <fullName evidence="1">Uncharacterized protein</fullName>
    </submittedName>
</protein>
<dbReference type="Proteomes" id="UP000033393">
    <property type="component" value="Unassembled WGS sequence"/>
</dbReference>
<reference evidence="1 2" key="1">
    <citation type="submission" date="2015-02" db="EMBL/GenBank/DDBJ databases">
        <authorList>
            <person name="Ju K.-S."/>
            <person name="Doroghazi J.R."/>
            <person name="Metcalf W."/>
        </authorList>
    </citation>
    <scope>NUCLEOTIDE SEQUENCE [LARGE SCALE GENOMIC DNA]</scope>
    <source>
        <strain evidence="1 2">NRRL B-16140</strain>
    </source>
</reference>
<proteinExistence type="predicted"/>
<dbReference type="OrthoDB" id="3694295at2"/>
<comment type="caution">
    <text evidence="1">The sequence shown here is derived from an EMBL/GenBank/DDBJ whole genome shotgun (WGS) entry which is preliminary data.</text>
</comment>
<evidence type="ECO:0000313" key="2">
    <source>
        <dbReference type="Proteomes" id="UP000033393"/>
    </source>
</evidence>
<dbReference type="AlphaFoldDB" id="A0A0F0HBE4"/>
<dbReference type="RefSeq" id="WP_045309619.1">
    <property type="nucleotide sequence ID" value="NZ_JYJG01000006.1"/>
</dbReference>
<dbReference type="PATRIC" id="fig|68170.10.peg.3588"/>
<organism evidence="1 2">
    <name type="scientific">Lentzea aerocolonigenes</name>
    <name type="common">Lechevalieria aerocolonigenes</name>
    <name type="synonym">Saccharothrix aerocolonigenes</name>
    <dbReference type="NCBI Taxonomy" id="68170"/>
    <lineage>
        <taxon>Bacteria</taxon>
        <taxon>Bacillati</taxon>
        <taxon>Actinomycetota</taxon>
        <taxon>Actinomycetes</taxon>
        <taxon>Pseudonocardiales</taxon>
        <taxon>Pseudonocardiaceae</taxon>
        <taxon>Lentzea</taxon>
    </lineage>
</organism>
<gene>
    <name evidence="1" type="ORF">UK23_02070</name>
</gene>
<accession>A0A0F0HBE4</accession>
<name>A0A0F0HBE4_LENAE</name>
<evidence type="ECO:0000313" key="1">
    <source>
        <dbReference type="EMBL" id="KJK52964.1"/>
    </source>
</evidence>
<sequence length="123" mass="13111">MRDPLLDEIASLLSSDVPPPVLAPRPTGFAPMEPVDEPVRGPSRQLVFHVGAGRMYLQLDPSPSGLRLTGVLDDKGVTVEVRSPRSAEAVRPDAEGWFRADVVPGPVCVTVPSLGLTTGWFVA</sequence>